<proteinExistence type="predicted"/>
<dbReference type="AlphaFoldDB" id="A0A1H8P1Q3"/>
<accession>A0A1H8P1Q3</accession>
<gene>
    <name evidence="1" type="ORF">SAMN04487948_10246</name>
</gene>
<dbReference type="Proteomes" id="UP000199126">
    <property type="component" value="Unassembled WGS sequence"/>
</dbReference>
<evidence type="ECO:0000313" key="1">
    <source>
        <dbReference type="EMBL" id="SEO35802.1"/>
    </source>
</evidence>
<dbReference type="OrthoDB" id="287956at2157"/>
<dbReference type="RefSeq" id="WP_089821071.1">
    <property type="nucleotide sequence ID" value="NZ_FODV01000002.1"/>
</dbReference>
<sequence length="75" mass="8557">MRRSTLAVEREWDVDSVVGYVFSLSFCSPATFGEEKEAFDSDLRAYLNRLEDERFVQHTEVEVISGKKPGKPSGR</sequence>
<name>A0A1H8P1Q3_9EURY</name>
<organism evidence="1 2">
    <name type="scientific">Halogranum amylolyticum</name>
    <dbReference type="NCBI Taxonomy" id="660520"/>
    <lineage>
        <taxon>Archaea</taxon>
        <taxon>Methanobacteriati</taxon>
        <taxon>Methanobacteriota</taxon>
        <taxon>Stenosarchaea group</taxon>
        <taxon>Halobacteria</taxon>
        <taxon>Halobacteriales</taxon>
        <taxon>Haloferacaceae</taxon>
    </lineage>
</organism>
<reference evidence="2" key="1">
    <citation type="submission" date="2016-10" db="EMBL/GenBank/DDBJ databases">
        <authorList>
            <person name="Varghese N."/>
            <person name="Submissions S."/>
        </authorList>
    </citation>
    <scope>NUCLEOTIDE SEQUENCE [LARGE SCALE GENOMIC DNA]</scope>
    <source>
        <strain evidence="2">CGMCC 1.10121</strain>
    </source>
</reference>
<protein>
    <submittedName>
        <fullName evidence="1">Uncharacterized protein</fullName>
    </submittedName>
</protein>
<keyword evidence="2" id="KW-1185">Reference proteome</keyword>
<evidence type="ECO:0000313" key="2">
    <source>
        <dbReference type="Proteomes" id="UP000199126"/>
    </source>
</evidence>
<dbReference type="EMBL" id="FODV01000002">
    <property type="protein sequence ID" value="SEO35802.1"/>
    <property type="molecule type" value="Genomic_DNA"/>
</dbReference>